<dbReference type="KEGG" id="awe:JG540_08230"/>
<organism evidence="4 5">
    <name type="scientific">Actinomyces weissii</name>
    <dbReference type="NCBI Taxonomy" id="675090"/>
    <lineage>
        <taxon>Bacteria</taxon>
        <taxon>Bacillati</taxon>
        <taxon>Actinomycetota</taxon>
        <taxon>Actinomycetes</taxon>
        <taxon>Actinomycetales</taxon>
        <taxon>Actinomycetaceae</taxon>
        <taxon>Actinomyces</taxon>
    </lineage>
</organism>
<evidence type="ECO:0000313" key="5">
    <source>
        <dbReference type="Proteomes" id="UP000595895"/>
    </source>
</evidence>
<dbReference type="NCBIfam" id="TIGR00172">
    <property type="entry name" value="maf"/>
    <property type="match status" value="1"/>
</dbReference>
<comment type="function">
    <text evidence="3">Nucleoside triphosphate pyrophosphatase. May have a dual role in cell division arrest and in preventing the incorporation of modified nucleotides into cellular nucleic acids.</text>
</comment>
<comment type="caution">
    <text evidence="3">Lacks conserved residue(s) required for the propagation of feature annotation.</text>
</comment>
<comment type="catalytic activity">
    <reaction evidence="3">
        <text>a 2'-deoxyribonucleoside 5'-triphosphate + H2O = a 2'-deoxyribonucleoside 5'-phosphate + diphosphate + H(+)</text>
        <dbReference type="Rhea" id="RHEA:44644"/>
        <dbReference type="ChEBI" id="CHEBI:15377"/>
        <dbReference type="ChEBI" id="CHEBI:15378"/>
        <dbReference type="ChEBI" id="CHEBI:33019"/>
        <dbReference type="ChEBI" id="CHEBI:61560"/>
        <dbReference type="ChEBI" id="CHEBI:65317"/>
        <dbReference type="EC" id="3.6.1.9"/>
    </reaction>
</comment>
<dbReference type="AlphaFoldDB" id="A0A7T7M8T1"/>
<keyword evidence="2 3" id="KW-0378">Hydrolase</keyword>
<accession>A0A7T7M8T1</accession>
<keyword evidence="5" id="KW-1185">Reference proteome</keyword>
<comment type="subcellular location">
    <subcellularLocation>
        <location evidence="3">Cytoplasm</location>
    </subcellularLocation>
</comment>
<reference evidence="4 5" key="1">
    <citation type="submission" date="2020-12" db="EMBL/GenBank/DDBJ databases">
        <authorList>
            <person name="Zhou J."/>
        </authorList>
    </citation>
    <scope>NUCLEOTIDE SEQUENCE [LARGE SCALE GENOMIC DNA]</scope>
    <source>
        <strain evidence="4 5">CCUG 61299</strain>
    </source>
</reference>
<dbReference type="PIRSF" id="PIRSF006305">
    <property type="entry name" value="Maf"/>
    <property type="match status" value="1"/>
</dbReference>
<dbReference type="Proteomes" id="UP000595895">
    <property type="component" value="Chromosome"/>
</dbReference>
<evidence type="ECO:0000256" key="1">
    <source>
        <dbReference type="ARBA" id="ARBA00001968"/>
    </source>
</evidence>
<dbReference type="InterPro" id="IPR029001">
    <property type="entry name" value="ITPase-like_fam"/>
</dbReference>
<keyword evidence="3" id="KW-0963">Cytoplasm</keyword>
<comment type="cofactor">
    <cofactor evidence="1 3">
        <name>a divalent metal cation</name>
        <dbReference type="ChEBI" id="CHEBI:60240"/>
    </cofactor>
</comment>
<dbReference type="PANTHER" id="PTHR43213">
    <property type="entry name" value="BIFUNCTIONAL DTTP/UTP PYROPHOSPHATASE/METHYLTRANSFERASE PROTEIN-RELATED"/>
    <property type="match status" value="1"/>
</dbReference>
<gene>
    <name evidence="4" type="primary">maf</name>
    <name evidence="4" type="ORF">JG540_08230</name>
</gene>
<comment type="catalytic activity">
    <reaction evidence="3">
        <text>a ribonucleoside 5'-triphosphate + H2O = a ribonucleoside 5'-phosphate + diphosphate + H(+)</text>
        <dbReference type="Rhea" id="RHEA:23996"/>
        <dbReference type="ChEBI" id="CHEBI:15377"/>
        <dbReference type="ChEBI" id="CHEBI:15378"/>
        <dbReference type="ChEBI" id="CHEBI:33019"/>
        <dbReference type="ChEBI" id="CHEBI:58043"/>
        <dbReference type="ChEBI" id="CHEBI:61557"/>
        <dbReference type="EC" id="3.6.1.9"/>
    </reaction>
</comment>
<dbReference type="CDD" id="cd00555">
    <property type="entry name" value="Maf"/>
    <property type="match status" value="1"/>
</dbReference>
<dbReference type="PANTHER" id="PTHR43213:SF5">
    <property type="entry name" value="BIFUNCTIONAL DTTP_UTP PYROPHOSPHATASE_METHYLTRANSFERASE PROTEIN-RELATED"/>
    <property type="match status" value="1"/>
</dbReference>
<dbReference type="EC" id="3.6.1.9" evidence="3"/>
<proteinExistence type="inferred from homology"/>
<dbReference type="Pfam" id="PF02545">
    <property type="entry name" value="Maf"/>
    <property type="match status" value="1"/>
</dbReference>
<dbReference type="InterPro" id="IPR003697">
    <property type="entry name" value="Maf-like"/>
</dbReference>
<evidence type="ECO:0000313" key="4">
    <source>
        <dbReference type="EMBL" id="QQM67023.1"/>
    </source>
</evidence>
<dbReference type="GO" id="GO:0009117">
    <property type="term" value="P:nucleotide metabolic process"/>
    <property type="evidence" value="ECO:0007669"/>
    <property type="project" value="UniProtKB-KW"/>
</dbReference>
<name>A0A7T7M8T1_9ACTO</name>
<comment type="similarity">
    <text evidence="3">Belongs to the Maf family.</text>
</comment>
<evidence type="ECO:0000256" key="3">
    <source>
        <dbReference type="HAMAP-Rule" id="MF_00528"/>
    </source>
</evidence>
<dbReference type="RefSeq" id="WP_200275263.1">
    <property type="nucleotide sequence ID" value="NZ_CP066802.1"/>
</dbReference>
<evidence type="ECO:0000256" key="2">
    <source>
        <dbReference type="ARBA" id="ARBA00022801"/>
    </source>
</evidence>
<keyword evidence="3" id="KW-0546">Nucleotide metabolism</keyword>
<dbReference type="GO" id="GO:0005737">
    <property type="term" value="C:cytoplasm"/>
    <property type="evidence" value="ECO:0007669"/>
    <property type="project" value="UniProtKB-SubCell"/>
</dbReference>
<dbReference type="Gene3D" id="3.90.950.10">
    <property type="match status" value="1"/>
</dbReference>
<dbReference type="SUPFAM" id="SSF52972">
    <property type="entry name" value="ITPase-like"/>
    <property type="match status" value="1"/>
</dbReference>
<dbReference type="GO" id="GO:0047429">
    <property type="term" value="F:nucleoside triphosphate diphosphatase activity"/>
    <property type="evidence" value="ECO:0007669"/>
    <property type="project" value="UniProtKB-EC"/>
</dbReference>
<protein>
    <recommendedName>
        <fullName evidence="3">Nucleoside triphosphate pyrophosphatase</fullName>
        <ecNumber evidence="3">3.6.1.9</ecNumber>
    </recommendedName>
    <alternativeName>
        <fullName evidence="3">Nucleotide pyrophosphatase</fullName>
        <shortName evidence="3">Nucleotide PPase</shortName>
    </alternativeName>
</protein>
<dbReference type="EMBL" id="CP066802">
    <property type="protein sequence ID" value="QQM67023.1"/>
    <property type="molecule type" value="Genomic_DNA"/>
</dbReference>
<feature type="active site" description="Proton acceptor" evidence="3">
    <location>
        <position position="91"/>
    </location>
</feature>
<dbReference type="HAMAP" id="MF_00528">
    <property type="entry name" value="Maf"/>
    <property type="match status" value="1"/>
</dbReference>
<sequence>MIVLASQSPGRLSTLRAAGVEPLVRVSTVDEDAVLHALRAQHLQEGRPAPGPVEQVQALARAKALDVAARLSPQEVAQASGQGGCVVVGCDSMLELDGQVLGKPGSPEKVRERWLTMRGRSAVLHSGHFLVRVADGATAAGVSSGVVHFGHPTEAEIAAYAATGEPQWCAGAFTIDGLGGAFIESVEGDPHGVVGISLPLLRRLLAGLGVTWTDLWSLPGGVR</sequence>